<evidence type="ECO:0008006" key="3">
    <source>
        <dbReference type="Google" id="ProtNLM"/>
    </source>
</evidence>
<dbReference type="EMBL" id="QMQV01000172">
    <property type="protein sequence ID" value="RLE46642.1"/>
    <property type="molecule type" value="Genomic_DNA"/>
</dbReference>
<sequence>MKGAELPSRPLFWEHGGSRAVYQDDWKLVADGVSKPWELYNLADDPTEQKDLSEKLPERADALKLRWETWAQKNNVLPLRGRGGK</sequence>
<name>A0A497EKI3_9CREN</name>
<evidence type="ECO:0000313" key="2">
    <source>
        <dbReference type="Proteomes" id="UP000278475"/>
    </source>
</evidence>
<proteinExistence type="predicted"/>
<protein>
    <recommendedName>
        <fullName evidence="3">N-sulphoglucosamine sulphohydrolase C-terminal domain-containing protein</fullName>
    </recommendedName>
</protein>
<dbReference type="Proteomes" id="UP000278475">
    <property type="component" value="Unassembled WGS sequence"/>
</dbReference>
<dbReference type="Gene3D" id="3.30.1120.10">
    <property type="match status" value="1"/>
</dbReference>
<dbReference type="SUPFAM" id="SSF53649">
    <property type="entry name" value="Alkaline phosphatase-like"/>
    <property type="match status" value="1"/>
</dbReference>
<dbReference type="AlphaFoldDB" id="A0A497EKI3"/>
<comment type="caution">
    <text evidence="1">The sequence shown here is derived from an EMBL/GenBank/DDBJ whole genome shotgun (WGS) entry which is preliminary data.</text>
</comment>
<dbReference type="InterPro" id="IPR017850">
    <property type="entry name" value="Alkaline_phosphatase_core_sf"/>
</dbReference>
<evidence type="ECO:0000313" key="1">
    <source>
        <dbReference type="EMBL" id="RLE46642.1"/>
    </source>
</evidence>
<accession>A0A497EKI3</accession>
<gene>
    <name evidence="1" type="ORF">DRJ31_09795</name>
</gene>
<reference evidence="1 2" key="1">
    <citation type="submission" date="2018-06" db="EMBL/GenBank/DDBJ databases">
        <title>Extensive metabolic versatility and redundancy in microbially diverse, dynamic hydrothermal sediments.</title>
        <authorList>
            <person name="Dombrowski N."/>
            <person name="Teske A."/>
            <person name="Baker B.J."/>
        </authorList>
    </citation>
    <scope>NUCLEOTIDE SEQUENCE [LARGE SCALE GENOMIC DNA]</scope>
    <source>
        <strain evidence="1">B66_G16</strain>
    </source>
</reference>
<organism evidence="1 2">
    <name type="scientific">Thermoproteota archaeon</name>
    <dbReference type="NCBI Taxonomy" id="2056631"/>
    <lineage>
        <taxon>Archaea</taxon>
        <taxon>Thermoproteota</taxon>
    </lineage>
</organism>